<comment type="similarity">
    <text evidence="4">Belongs to the copper transporter (Ctr) (TC 1.A.56) family. SLC31A subfamily.</text>
</comment>
<comment type="subcellular location">
    <subcellularLocation>
        <location evidence="4">Membrane</location>
        <topology evidence="4">Multi-pass membrane protein</topology>
    </subcellularLocation>
</comment>
<keyword evidence="4" id="KW-0186">Copper</keyword>
<dbReference type="Proteomes" id="UP000038010">
    <property type="component" value="Unassembled WGS sequence"/>
</dbReference>
<dbReference type="STRING" id="1664694.A0A0N1NZB1"/>
<dbReference type="OrthoDB" id="161814at2759"/>
<dbReference type="GO" id="GO:0005375">
    <property type="term" value="F:copper ion transmembrane transporter activity"/>
    <property type="evidence" value="ECO:0007669"/>
    <property type="project" value="UniProtKB-UniRule"/>
</dbReference>
<evidence type="ECO:0000256" key="4">
    <source>
        <dbReference type="RuleBase" id="RU367022"/>
    </source>
</evidence>
<keyword evidence="4" id="KW-0813">Transport</keyword>
<evidence type="ECO:0000256" key="3">
    <source>
        <dbReference type="ARBA" id="ARBA00023136"/>
    </source>
</evidence>
<keyword evidence="2 4" id="KW-1133">Transmembrane helix</keyword>
<organism evidence="5 6">
    <name type="scientific">Cyphellophora attinorum</name>
    <dbReference type="NCBI Taxonomy" id="1664694"/>
    <lineage>
        <taxon>Eukaryota</taxon>
        <taxon>Fungi</taxon>
        <taxon>Dikarya</taxon>
        <taxon>Ascomycota</taxon>
        <taxon>Pezizomycotina</taxon>
        <taxon>Eurotiomycetes</taxon>
        <taxon>Chaetothyriomycetidae</taxon>
        <taxon>Chaetothyriales</taxon>
        <taxon>Cyphellophoraceae</taxon>
        <taxon>Cyphellophora</taxon>
    </lineage>
</organism>
<dbReference type="GeneID" id="28740336"/>
<evidence type="ECO:0000256" key="1">
    <source>
        <dbReference type="ARBA" id="ARBA00022692"/>
    </source>
</evidence>
<dbReference type="VEuPathDB" id="FungiDB:AB675_8040"/>
<proteinExistence type="inferred from homology"/>
<keyword evidence="6" id="KW-1185">Reference proteome</keyword>
<dbReference type="PANTHER" id="PTHR12483:SF115">
    <property type="entry name" value="COPPER TRANSPORT PROTEIN"/>
    <property type="match status" value="1"/>
</dbReference>
<keyword evidence="4" id="KW-0406">Ion transport</keyword>
<keyword evidence="3 4" id="KW-0472">Membrane</keyword>
<protein>
    <recommendedName>
        <fullName evidence="4">Copper transport protein</fullName>
    </recommendedName>
</protein>
<sequence length="128" mass="14307">MGHGGDMDMGEGQCSMNMLFTWSSKNLCIIFPQWRVTGTASLLISLLAIIVLTAGYEWVRDMSRRYEQSHSAHLQAYNGNTQPEESRVSEISSLLSPGKDARTNAEKKGVIIKAAFYAAQVFYSFFIM</sequence>
<evidence type="ECO:0000313" key="5">
    <source>
        <dbReference type="EMBL" id="KPI41280.1"/>
    </source>
</evidence>
<feature type="transmembrane region" description="Helical" evidence="4">
    <location>
        <begin position="110"/>
        <end position="127"/>
    </location>
</feature>
<comment type="caution">
    <text evidence="5">The sequence shown here is derived from an EMBL/GenBank/DDBJ whole genome shotgun (WGS) entry which is preliminary data.</text>
</comment>
<dbReference type="PANTHER" id="PTHR12483">
    <property type="entry name" value="SOLUTE CARRIER FAMILY 31 COPPER TRANSPORTERS"/>
    <property type="match status" value="1"/>
</dbReference>
<dbReference type="GO" id="GO:0016020">
    <property type="term" value="C:membrane"/>
    <property type="evidence" value="ECO:0007669"/>
    <property type="project" value="UniProtKB-SubCell"/>
</dbReference>
<dbReference type="RefSeq" id="XP_018001243.1">
    <property type="nucleotide sequence ID" value="XM_018148456.1"/>
</dbReference>
<keyword evidence="1 4" id="KW-0812">Transmembrane</keyword>
<accession>A0A0N1NZB1</accession>
<dbReference type="AlphaFoldDB" id="A0A0N1NZB1"/>
<reference evidence="5 6" key="1">
    <citation type="submission" date="2015-06" db="EMBL/GenBank/DDBJ databases">
        <title>Draft genome of the ant-associated black yeast Phialophora attae CBS 131958.</title>
        <authorList>
            <person name="Moreno L.F."/>
            <person name="Stielow B.J."/>
            <person name="de Hoog S."/>
            <person name="Vicente V.A."/>
            <person name="Weiss V.A."/>
            <person name="de Vries M."/>
            <person name="Cruz L.M."/>
            <person name="Souza E.M."/>
        </authorList>
    </citation>
    <scope>NUCLEOTIDE SEQUENCE [LARGE SCALE GENOMIC DNA]</scope>
    <source>
        <strain evidence="5 6">CBS 131958</strain>
    </source>
</reference>
<dbReference type="Pfam" id="PF04145">
    <property type="entry name" value="Ctr"/>
    <property type="match status" value="1"/>
</dbReference>
<gene>
    <name evidence="5" type="ORF">AB675_8040</name>
</gene>
<dbReference type="EMBL" id="LFJN01000010">
    <property type="protein sequence ID" value="KPI41280.1"/>
    <property type="molecule type" value="Genomic_DNA"/>
</dbReference>
<dbReference type="InterPro" id="IPR007274">
    <property type="entry name" value="Cop_transporter"/>
</dbReference>
<evidence type="ECO:0000313" key="6">
    <source>
        <dbReference type="Proteomes" id="UP000038010"/>
    </source>
</evidence>
<feature type="transmembrane region" description="Helical" evidence="4">
    <location>
        <begin position="40"/>
        <end position="59"/>
    </location>
</feature>
<name>A0A0N1NZB1_9EURO</name>
<keyword evidence="4" id="KW-0187">Copper transport</keyword>
<evidence type="ECO:0000256" key="2">
    <source>
        <dbReference type="ARBA" id="ARBA00022989"/>
    </source>
</evidence>